<protein>
    <submittedName>
        <fullName evidence="1">Uncharacterized protein</fullName>
    </submittedName>
</protein>
<dbReference type="EMBL" id="FNYQ01000002">
    <property type="protein sequence ID" value="SEI41647.1"/>
    <property type="molecule type" value="Genomic_DNA"/>
</dbReference>
<dbReference type="Proteomes" id="UP000199250">
    <property type="component" value="Unassembled WGS sequence"/>
</dbReference>
<evidence type="ECO:0000313" key="1">
    <source>
        <dbReference type="EMBL" id="SEI41647.1"/>
    </source>
</evidence>
<evidence type="ECO:0000313" key="2">
    <source>
        <dbReference type="Proteomes" id="UP000199250"/>
    </source>
</evidence>
<dbReference type="AlphaFoldDB" id="A0A1H6QN87"/>
<dbReference type="OrthoDB" id="8775588at2"/>
<gene>
    <name evidence="1" type="ORF">SAMN04244572_00112</name>
</gene>
<reference evidence="1 2" key="1">
    <citation type="submission" date="2016-10" db="EMBL/GenBank/DDBJ databases">
        <authorList>
            <person name="de Groot N.N."/>
        </authorList>
    </citation>
    <scope>NUCLEOTIDE SEQUENCE [LARGE SCALE GENOMIC DNA]</scope>
    <source>
        <strain evidence="1 2">DSM 373</strain>
    </source>
</reference>
<organism evidence="1 2">
    <name type="scientific">Azotobacter beijerinckii</name>
    <dbReference type="NCBI Taxonomy" id="170623"/>
    <lineage>
        <taxon>Bacteria</taxon>
        <taxon>Pseudomonadati</taxon>
        <taxon>Pseudomonadota</taxon>
        <taxon>Gammaproteobacteria</taxon>
        <taxon>Pseudomonadales</taxon>
        <taxon>Pseudomonadaceae</taxon>
        <taxon>Azotobacter</taxon>
    </lineage>
</organism>
<sequence length="201" mass="23131">MNHQFILGENQEPLFAVIPYNEYMRVFASKEQTVRESETPKGIPLSIRLPNGGPGAAINLPRFVEYWSRKGILSMPINQRAKPFKDFESRERLSVEALVRMCFVSESYRNTMQVVTEVTDQLVATGLFQLVKFDSARMRDGELFVRSAALITDEDERLDIEKYSRAVKCLEIVKNAASQFIAANKPVDPIRDDWWRQIPSR</sequence>
<accession>A0A1H6QN87</accession>
<proteinExistence type="predicted"/>
<dbReference type="RefSeq" id="WP_090729096.1">
    <property type="nucleotide sequence ID" value="NZ_FNYQ01000002.1"/>
</dbReference>
<name>A0A1H6QN87_9GAMM</name>